<dbReference type="GO" id="GO:0003682">
    <property type="term" value="F:chromatin binding"/>
    <property type="evidence" value="ECO:0007669"/>
    <property type="project" value="TreeGrafter"/>
</dbReference>
<feature type="compositionally biased region" description="Low complexity" evidence="1">
    <location>
        <begin position="9"/>
        <end position="19"/>
    </location>
</feature>
<dbReference type="GO" id="GO:0090694">
    <property type="term" value="C:Scc2-Scc4 cohesin loading complex"/>
    <property type="evidence" value="ECO:0007669"/>
    <property type="project" value="TreeGrafter"/>
</dbReference>
<dbReference type="InterPro" id="IPR033031">
    <property type="entry name" value="Scc2/Nipped-B"/>
</dbReference>
<feature type="compositionally biased region" description="Basic and acidic residues" evidence="1">
    <location>
        <begin position="44"/>
        <end position="53"/>
    </location>
</feature>
<feature type="region of interest" description="Disordered" evidence="1">
    <location>
        <begin position="1"/>
        <end position="131"/>
    </location>
</feature>
<sequence length="576" mass="65624">MLICKVETSEQSQSLQQQESDIHVGRTCDSESKSKKRRRSSRSSKSERDDENHPVQLSSTQINNSGIVEVNSVLSTLPSEKSSQRRPSRSSRKSMDERSGAPPRKKSKSKKQKVQESHESEDDKEPNPETLLSRSTVLEFYTEIAKLKSLGVLHKVPSEDLMRLLNIMERHIRDGLHLQLQCNADQDDDEEQRLWRDLCLDRMVRAVEASLVVLIILTSPAMPKQLYLEEVIDRVISLTKFQLKNNIFPEYDPLYRESDPNESVLMMPKAKRSKSSHAKLKSISLFYNKVCELVSLLGDLVDIQALTDTDILQVSNLGTSPFFVENISELQHSALKLVRSIFRKYIKHRDLILEDIFASLARLPSSKRTLRNYRLSGDLAIQMVTALVLQLIQCSVKIPESNDEIQDVPDTEDGGDENKAHVDRNLLIITSYENALRTAQNFLSMFLNKCISVGKDEEDYRPLFENFLQDLLVTLNRPDWPAAEVLLTLLGRLLIVTFNNKANDVSLRVSAIDYLGVVAAHLRKDAVNSQQDTESITEILVEQLGKCLKTLVMKSLIWMNALTRETRFYKKLLQTG</sequence>
<dbReference type="InterPro" id="IPR016024">
    <property type="entry name" value="ARM-type_fold"/>
</dbReference>
<dbReference type="GO" id="GO:0071169">
    <property type="term" value="P:establishment of protein localization to chromatin"/>
    <property type="evidence" value="ECO:0007669"/>
    <property type="project" value="TreeGrafter"/>
</dbReference>
<dbReference type="Proteomes" id="UP001163046">
    <property type="component" value="Unassembled WGS sequence"/>
</dbReference>
<dbReference type="GO" id="GO:0061775">
    <property type="term" value="F:cohesin loader activity"/>
    <property type="evidence" value="ECO:0007669"/>
    <property type="project" value="InterPro"/>
</dbReference>
<evidence type="ECO:0000313" key="2">
    <source>
        <dbReference type="EMBL" id="KAJ7372540.1"/>
    </source>
</evidence>
<dbReference type="OrthoDB" id="418242at2759"/>
<feature type="compositionally biased region" description="Basic residues" evidence="1">
    <location>
        <begin position="103"/>
        <end position="112"/>
    </location>
</feature>
<reference evidence="2" key="1">
    <citation type="submission" date="2023-01" db="EMBL/GenBank/DDBJ databases">
        <title>Genome assembly of the deep-sea coral Lophelia pertusa.</title>
        <authorList>
            <person name="Herrera S."/>
            <person name="Cordes E."/>
        </authorList>
    </citation>
    <scope>NUCLEOTIDE SEQUENCE</scope>
    <source>
        <strain evidence="2">USNM1676648</strain>
        <tissue evidence="2">Polyp</tissue>
    </source>
</reference>
<proteinExistence type="predicted"/>
<dbReference type="AlphaFoldDB" id="A0A9X0CR27"/>
<evidence type="ECO:0000313" key="3">
    <source>
        <dbReference type="Proteomes" id="UP001163046"/>
    </source>
</evidence>
<gene>
    <name evidence="2" type="ORF">OS493_019049</name>
</gene>
<comment type="caution">
    <text evidence="2">The sequence shown here is derived from an EMBL/GenBank/DDBJ whole genome shotgun (WGS) entry which is preliminary data.</text>
</comment>
<evidence type="ECO:0008006" key="4">
    <source>
        <dbReference type="Google" id="ProtNLM"/>
    </source>
</evidence>
<feature type="compositionally biased region" description="Basic and acidic residues" evidence="1">
    <location>
        <begin position="20"/>
        <end position="33"/>
    </location>
</feature>
<evidence type="ECO:0000256" key="1">
    <source>
        <dbReference type="SAM" id="MobiDB-lite"/>
    </source>
</evidence>
<dbReference type="GO" id="GO:0034087">
    <property type="term" value="P:establishment of mitotic sister chromatid cohesion"/>
    <property type="evidence" value="ECO:0007669"/>
    <property type="project" value="TreeGrafter"/>
</dbReference>
<dbReference type="PANTHER" id="PTHR21704">
    <property type="entry name" value="NIPPED-B-LIKE PROTEIN DELANGIN SCC2-RELATED"/>
    <property type="match status" value="1"/>
</dbReference>
<organism evidence="2 3">
    <name type="scientific">Desmophyllum pertusum</name>
    <dbReference type="NCBI Taxonomy" id="174260"/>
    <lineage>
        <taxon>Eukaryota</taxon>
        <taxon>Metazoa</taxon>
        <taxon>Cnidaria</taxon>
        <taxon>Anthozoa</taxon>
        <taxon>Hexacorallia</taxon>
        <taxon>Scleractinia</taxon>
        <taxon>Caryophylliina</taxon>
        <taxon>Caryophylliidae</taxon>
        <taxon>Desmophyllum</taxon>
    </lineage>
</organism>
<dbReference type="PANTHER" id="PTHR21704:SF18">
    <property type="entry name" value="NIPPED-B-LIKE PROTEIN"/>
    <property type="match status" value="1"/>
</dbReference>
<dbReference type="GO" id="GO:1990414">
    <property type="term" value="P:replication-born double-strand break repair via sister chromatid exchange"/>
    <property type="evidence" value="ECO:0007669"/>
    <property type="project" value="TreeGrafter"/>
</dbReference>
<name>A0A9X0CR27_9CNID</name>
<feature type="compositionally biased region" description="Polar residues" evidence="1">
    <location>
        <begin position="55"/>
        <end position="77"/>
    </location>
</feature>
<keyword evidence="3" id="KW-1185">Reference proteome</keyword>
<dbReference type="SUPFAM" id="SSF48371">
    <property type="entry name" value="ARM repeat"/>
    <property type="match status" value="1"/>
</dbReference>
<accession>A0A9X0CR27</accession>
<protein>
    <recommendedName>
        <fullName evidence="4">Nipped-B-like protein</fullName>
    </recommendedName>
</protein>
<dbReference type="EMBL" id="MU826836">
    <property type="protein sequence ID" value="KAJ7372540.1"/>
    <property type="molecule type" value="Genomic_DNA"/>
</dbReference>
<dbReference type="GO" id="GO:0140588">
    <property type="term" value="P:chromatin looping"/>
    <property type="evidence" value="ECO:0007669"/>
    <property type="project" value="InterPro"/>
</dbReference>
<dbReference type="GO" id="GO:0010468">
    <property type="term" value="P:regulation of gene expression"/>
    <property type="evidence" value="ECO:0007669"/>
    <property type="project" value="InterPro"/>
</dbReference>